<dbReference type="PANTHER" id="PTHR19136:SF81">
    <property type="entry name" value="MOLYBDENUM COFACTOR GUANYLYLTRANSFERASE"/>
    <property type="match status" value="1"/>
</dbReference>
<comment type="subunit">
    <text evidence="8">Monomer.</text>
</comment>
<keyword evidence="5 8" id="KW-0460">Magnesium</keyword>
<evidence type="ECO:0000256" key="1">
    <source>
        <dbReference type="ARBA" id="ARBA00022490"/>
    </source>
</evidence>
<dbReference type="RefSeq" id="WP_407326789.1">
    <property type="nucleotide sequence ID" value="NZ_CP136865.1"/>
</dbReference>
<dbReference type="PANTHER" id="PTHR19136">
    <property type="entry name" value="MOLYBDENUM COFACTOR GUANYLYLTRANSFERASE"/>
    <property type="match status" value="1"/>
</dbReference>
<name>A0ABZ0IBK4_9GAMM</name>
<keyword evidence="10" id="KW-0548">Nucleotidyltransferase</keyword>
<evidence type="ECO:0000259" key="9">
    <source>
        <dbReference type="Pfam" id="PF12804"/>
    </source>
</evidence>
<keyword evidence="3 8" id="KW-0479">Metal-binding</keyword>
<comment type="catalytic activity">
    <reaction evidence="8">
        <text>Mo-molybdopterin + GTP + H(+) = Mo-molybdopterin guanine dinucleotide + diphosphate</text>
        <dbReference type="Rhea" id="RHEA:34243"/>
        <dbReference type="ChEBI" id="CHEBI:15378"/>
        <dbReference type="ChEBI" id="CHEBI:33019"/>
        <dbReference type="ChEBI" id="CHEBI:37565"/>
        <dbReference type="ChEBI" id="CHEBI:71302"/>
        <dbReference type="ChEBI" id="CHEBI:71310"/>
        <dbReference type="EC" id="2.7.7.77"/>
    </reaction>
</comment>
<feature type="binding site" evidence="8">
    <location>
        <begin position="9"/>
        <end position="11"/>
    </location>
    <ligand>
        <name>GTP</name>
        <dbReference type="ChEBI" id="CHEBI:37565"/>
    </ligand>
</feature>
<comment type="domain">
    <text evidence="8">The N-terminal domain determines nucleotide recognition and specific binding, while the C-terminal domain determines the specific binding to the target protein.</text>
</comment>
<dbReference type="InterPro" id="IPR013482">
    <property type="entry name" value="Molybde_CF_guanTrfase"/>
</dbReference>
<dbReference type="Proteomes" id="UP001626549">
    <property type="component" value="Chromosome"/>
</dbReference>
<proteinExistence type="inferred from homology"/>
<feature type="domain" description="MobA-like NTP transferase" evidence="9">
    <location>
        <begin position="6"/>
        <end position="154"/>
    </location>
</feature>
<keyword evidence="1 8" id="KW-0963">Cytoplasm</keyword>
<comment type="similarity">
    <text evidence="8">Belongs to the MobA family.</text>
</comment>
<dbReference type="InterPro" id="IPR029044">
    <property type="entry name" value="Nucleotide-diphossugar_trans"/>
</dbReference>
<protein>
    <recommendedName>
        <fullName evidence="8">Molybdenum cofactor guanylyltransferase</fullName>
        <shortName evidence="8">MoCo guanylyltransferase</shortName>
        <ecNumber evidence="8">2.7.7.77</ecNumber>
    </recommendedName>
    <alternativeName>
        <fullName evidence="8">GTP:molybdopterin guanylyltransferase</fullName>
    </alternativeName>
    <alternativeName>
        <fullName evidence="8">Mo-MPT guanylyltransferase</fullName>
    </alternativeName>
    <alternativeName>
        <fullName evidence="8">Molybdopterin guanylyltransferase</fullName>
    </alternativeName>
    <alternativeName>
        <fullName evidence="8">Molybdopterin-guanine dinucleotide synthase</fullName>
        <shortName evidence="8">MGD synthase</shortName>
    </alternativeName>
</protein>
<dbReference type="Pfam" id="PF12804">
    <property type="entry name" value="NTP_transf_3"/>
    <property type="match status" value="1"/>
</dbReference>
<feature type="binding site" evidence="8">
    <location>
        <position position="103"/>
    </location>
    <ligand>
        <name>GTP</name>
        <dbReference type="ChEBI" id="CHEBI:37565"/>
    </ligand>
</feature>
<dbReference type="HAMAP" id="MF_00316">
    <property type="entry name" value="MobA"/>
    <property type="match status" value="1"/>
</dbReference>
<keyword evidence="4 8" id="KW-0547">Nucleotide-binding</keyword>
<dbReference type="SUPFAM" id="SSF53448">
    <property type="entry name" value="Nucleotide-diphospho-sugar transferases"/>
    <property type="match status" value="1"/>
</dbReference>
<evidence type="ECO:0000256" key="6">
    <source>
        <dbReference type="ARBA" id="ARBA00023134"/>
    </source>
</evidence>
<evidence type="ECO:0000256" key="4">
    <source>
        <dbReference type="ARBA" id="ARBA00022741"/>
    </source>
</evidence>
<feature type="binding site" evidence="8">
    <location>
        <position position="69"/>
    </location>
    <ligand>
        <name>GTP</name>
        <dbReference type="ChEBI" id="CHEBI:37565"/>
    </ligand>
</feature>
<evidence type="ECO:0000256" key="5">
    <source>
        <dbReference type="ARBA" id="ARBA00022842"/>
    </source>
</evidence>
<dbReference type="EMBL" id="CP136865">
    <property type="protein sequence ID" value="WOJ96098.1"/>
    <property type="molecule type" value="Genomic_DNA"/>
</dbReference>
<evidence type="ECO:0000313" key="11">
    <source>
        <dbReference type="Proteomes" id="UP001626549"/>
    </source>
</evidence>
<dbReference type="Gene3D" id="3.90.550.10">
    <property type="entry name" value="Spore Coat Polysaccharide Biosynthesis Protein SpsA, Chain A"/>
    <property type="match status" value="1"/>
</dbReference>
<organism evidence="10 11">
    <name type="scientific">Congregibacter brevis</name>
    <dbReference type="NCBI Taxonomy" id="3081201"/>
    <lineage>
        <taxon>Bacteria</taxon>
        <taxon>Pseudomonadati</taxon>
        <taxon>Pseudomonadota</taxon>
        <taxon>Gammaproteobacteria</taxon>
        <taxon>Cellvibrionales</taxon>
        <taxon>Halieaceae</taxon>
        <taxon>Congregibacter</taxon>
    </lineage>
</organism>
<dbReference type="GO" id="GO:0061603">
    <property type="term" value="F:molybdenum cofactor guanylyltransferase activity"/>
    <property type="evidence" value="ECO:0007669"/>
    <property type="project" value="UniProtKB-EC"/>
</dbReference>
<evidence type="ECO:0000256" key="7">
    <source>
        <dbReference type="ARBA" id="ARBA00023150"/>
    </source>
</evidence>
<feature type="binding site" evidence="8">
    <location>
        <position position="22"/>
    </location>
    <ligand>
        <name>GTP</name>
        <dbReference type="ChEBI" id="CHEBI:37565"/>
    </ligand>
</feature>
<keyword evidence="6 8" id="KW-0342">GTP-binding</keyword>
<keyword evidence="2 8" id="KW-0808">Transferase</keyword>
<dbReference type="EC" id="2.7.7.77" evidence="8"/>
<comment type="subcellular location">
    <subcellularLocation>
        <location evidence="8">Cytoplasm</location>
    </subcellularLocation>
</comment>
<comment type="function">
    <text evidence="8">Transfers a GMP moiety from GTP to Mo-molybdopterin (Mo-MPT) cofactor (Moco or molybdenum cofactor) to form Mo-molybdopterin guanine dinucleotide (Mo-MGD) cofactor.</text>
</comment>
<gene>
    <name evidence="8" type="primary">mobA</name>
    <name evidence="10" type="ORF">R0137_12710</name>
</gene>
<comment type="caution">
    <text evidence="8">Lacks conserved residue(s) required for the propagation of feature annotation.</text>
</comment>
<evidence type="ECO:0000256" key="3">
    <source>
        <dbReference type="ARBA" id="ARBA00022723"/>
    </source>
</evidence>
<accession>A0ABZ0IBK4</accession>
<evidence type="ECO:0000256" key="8">
    <source>
        <dbReference type="HAMAP-Rule" id="MF_00316"/>
    </source>
</evidence>
<comment type="cofactor">
    <cofactor evidence="8">
        <name>Mg(2+)</name>
        <dbReference type="ChEBI" id="CHEBI:18420"/>
    </cofactor>
</comment>
<sequence length="204" mass="22123">MTDVVGLVLCGGAGRRMGGADKGLIQVDGLSNAERAVRLLNPLCGRCFVSANRNLEFYASIEGVEVISDLRSDYQGPLAGLEALAPILLEVKSDARLILLPCDLPKLSHEVPKRLLAELGQREDMDIIYASTPHGGHYLCAALRISVLAKVSQRLDGSDYSVRGWYASCKSASLSFGTEFSEGFLNLNRVDDLDRQDQIIGNKV</sequence>
<dbReference type="InterPro" id="IPR025877">
    <property type="entry name" value="MobA-like_NTP_Trfase"/>
</dbReference>
<evidence type="ECO:0000313" key="10">
    <source>
        <dbReference type="EMBL" id="WOJ96098.1"/>
    </source>
</evidence>
<keyword evidence="11" id="KW-1185">Reference proteome</keyword>
<evidence type="ECO:0000256" key="2">
    <source>
        <dbReference type="ARBA" id="ARBA00022679"/>
    </source>
</evidence>
<feature type="binding site" evidence="8">
    <location>
        <position position="103"/>
    </location>
    <ligand>
        <name>Mg(2+)</name>
        <dbReference type="ChEBI" id="CHEBI:18420"/>
    </ligand>
</feature>
<dbReference type="CDD" id="cd02503">
    <property type="entry name" value="MobA"/>
    <property type="match status" value="1"/>
</dbReference>
<keyword evidence="7 8" id="KW-0501">Molybdenum cofactor biosynthesis</keyword>
<reference evidence="10 11" key="1">
    <citation type="submission" date="2023-10" db="EMBL/GenBank/DDBJ databases">
        <title>Two novel species belonging to the OM43/NOR5 clade.</title>
        <authorList>
            <person name="Park M."/>
        </authorList>
    </citation>
    <scope>NUCLEOTIDE SEQUENCE [LARGE SCALE GENOMIC DNA]</scope>
    <source>
        <strain evidence="10 11">IMCC45268</strain>
    </source>
</reference>